<protein>
    <submittedName>
        <fullName evidence="1">Uncharacterized protein</fullName>
    </submittedName>
</protein>
<comment type="caution">
    <text evidence="1">The sequence shown here is derived from an EMBL/GenBank/DDBJ whole genome shotgun (WGS) entry which is preliminary data.</text>
</comment>
<evidence type="ECO:0000313" key="2">
    <source>
        <dbReference type="Proteomes" id="UP000053244"/>
    </source>
</evidence>
<dbReference type="RefSeq" id="WP_067687636.1">
    <property type="nucleotide sequence ID" value="NZ_LLZH01000058.1"/>
</dbReference>
<dbReference type="Pfam" id="PF20242">
    <property type="entry name" value="Emfourin"/>
    <property type="match status" value="1"/>
</dbReference>
<dbReference type="Proteomes" id="UP000053244">
    <property type="component" value="Unassembled WGS sequence"/>
</dbReference>
<dbReference type="OrthoDB" id="3297057at2"/>
<dbReference type="EMBL" id="LLZH01000058">
    <property type="protein sequence ID" value="KUL39103.1"/>
    <property type="molecule type" value="Genomic_DNA"/>
</dbReference>
<accession>A0A0X3V2U9</accession>
<dbReference type="InterPro" id="IPR049457">
    <property type="entry name" value="Emfourin"/>
</dbReference>
<name>A0A0X3V2U9_9ACTN</name>
<gene>
    <name evidence="1" type="ORF">ADL15_10185</name>
</gene>
<dbReference type="AlphaFoldDB" id="A0A0X3V2U9"/>
<proteinExistence type="predicted"/>
<sequence>MTERVIAELRRPAGYTGRSLHVVLDSEEMPTDQAEDLLRLVHAIDLTRLGVKLPAASGADLMRYDVAVEHAGRHWRGTAYEPYVPGELRPLLRFLVDSASALPGRR</sequence>
<evidence type="ECO:0000313" key="1">
    <source>
        <dbReference type="EMBL" id="KUL39103.1"/>
    </source>
</evidence>
<organism evidence="1 2">
    <name type="scientific">Actinoplanes awajinensis subsp. mycoplanecinus</name>
    <dbReference type="NCBI Taxonomy" id="135947"/>
    <lineage>
        <taxon>Bacteria</taxon>
        <taxon>Bacillati</taxon>
        <taxon>Actinomycetota</taxon>
        <taxon>Actinomycetes</taxon>
        <taxon>Micromonosporales</taxon>
        <taxon>Micromonosporaceae</taxon>
        <taxon>Actinoplanes</taxon>
    </lineage>
</organism>
<keyword evidence="2" id="KW-1185">Reference proteome</keyword>
<reference evidence="1 2" key="1">
    <citation type="submission" date="2015-10" db="EMBL/GenBank/DDBJ databases">
        <authorList>
            <person name="Gilbert D.G."/>
        </authorList>
    </citation>
    <scope>NUCLEOTIDE SEQUENCE [LARGE SCALE GENOMIC DNA]</scope>
    <source>
        <strain evidence="1 2">NRRL B-16712</strain>
    </source>
</reference>